<evidence type="ECO:0008006" key="3">
    <source>
        <dbReference type="Google" id="ProtNLM"/>
    </source>
</evidence>
<accession>A0AAN9BVD0</accession>
<reference evidence="1 2" key="1">
    <citation type="submission" date="2024-02" db="EMBL/GenBank/DDBJ databases">
        <title>Chromosome-scale genome assembly of the rough periwinkle Littorina saxatilis.</title>
        <authorList>
            <person name="De Jode A."/>
            <person name="Faria R."/>
            <person name="Formenti G."/>
            <person name="Sims Y."/>
            <person name="Smith T.P."/>
            <person name="Tracey A."/>
            <person name="Wood J.M.D."/>
            <person name="Zagrodzka Z.B."/>
            <person name="Johannesson K."/>
            <person name="Butlin R.K."/>
            <person name="Leder E.H."/>
        </authorList>
    </citation>
    <scope>NUCLEOTIDE SEQUENCE [LARGE SCALE GENOMIC DNA]</scope>
    <source>
        <strain evidence="1">Snail1</strain>
        <tissue evidence="1">Muscle</tissue>
    </source>
</reference>
<evidence type="ECO:0000313" key="2">
    <source>
        <dbReference type="Proteomes" id="UP001374579"/>
    </source>
</evidence>
<protein>
    <recommendedName>
        <fullName evidence="3">Sulfotransferase</fullName>
    </recommendedName>
</protein>
<dbReference type="EMBL" id="JBAMIC010000003">
    <property type="protein sequence ID" value="KAK7110350.1"/>
    <property type="molecule type" value="Genomic_DNA"/>
</dbReference>
<gene>
    <name evidence="1" type="ORF">V1264_014237</name>
</gene>
<evidence type="ECO:0000313" key="1">
    <source>
        <dbReference type="EMBL" id="KAK7110350.1"/>
    </source>
</evidence>
<comment type="caution">
    <text evidence="1">The sequence shown here is derived from an EMBL/GenBank/DDBJ whole genome shotgun (WGS) entry which is preliminary data.</text>
</comment>
<dbReference type="Proteomes" id="UP001374579">
    <property type="component" value="Unassembled WGS sequence"/>
</dbReference>
<dbReference type="AlphaFoldDB" id="A0AAN9BVD0"/>
<sequence>MDTPTSQQANHLENMSVAMNVARDWVLQALGLLLYKLTRWLVVTLQKFTWAVWGIERVRRDARRGLQFKQSAHVQEVLWRRKHGDCSVAGIRDFITKHKGFKHPSTILRPNVSLYCLTRHDAVFVETPEGKDVYSGGPLYLRQFQLAQYVITMPLASFHKTASDVGAPRVPVTWLSSTPRSGSTLLANVLGSAPHMRVLHEPDALTCLGTLVRDGALPAGEYSQLLISAVELLCKPDDRCGALLIKARPCVTKMMEDVYPAFPHARYLFLYRNSLKTLSSCLAVSSDDPAYRALRVVLDSQVLSTVFPCARKWLYAALAGINEKPTAALRPSHLTASGIATAAWAASVSRCAEMRDRGIPVRALLYEDIMRNTQAACHELFKLLELRSEYVSEAMQVFRKDFNRSQPVPHADSRRALPQEARQEADMVLKKHGLPKLGERVELSGLIKFE</sequence>
<dbReference type="PANTHER" id="PTHR33844:SF1">
    <property type="entry name" value="SULFOTRANSFERASE DOMAIN-CONTAINING PROTEIN"/>
    <property type="match status" value="1"/>
</dbReference>
<name>A0AAN9BVD0_9CAEN</name>
<dbReference type="SUPFAM" id="SSF52540">
    <property type="entry name" value="P-loop containing nucleoside triphosphate hydrolases"/>
    <property type="match status" value="1"/>
</dbReference>
<organism evidence="1 2">
    <name type="scientific">Littorina saxatilis</name>
    <dbReference type="NCBI Taxonomy" id="31220"/>
    <lineage>
        <taxon>Eukaryota</taxon>
        <taxon>Metazoa</taxon>
        <taxon>Spiralia</taxon>
        <taxon>Lophotrochozoa</taxon>
        <taxon>Mollusca</taxon>
        <taxon>Gastropoda</taxon>
        <taxon>Caenogastropoda</taxon>
        <taxon>Littorinimorpha</taxon>
        <taxon>Littorinoidea</taxon>
        <taxon>Littorinidae</taxon>
        <taxon>Littorina</taxon>
    </lineage>
</organism>
<keyword evidence="2" id="KW-1185">Reference proteome</keyword>
<proteinExistence type="predicted"/>
<dbReference type="PANTHER" id="PTHR33844">
    <property type="entry name" value="SULFOTRANSFER_1 DOMAIN-CONTAINING PROTEIN"/>
    <property type="match status" value="1"/>
</dbReference>
<dbReference type="InterPro" id="IPR027417">
    <property type="entry name" value="P-loop_NTPase"/>
</dbReference>
<dbReference type="Gene3D" id="3.40.50.300">
    <property type="entry name" value="P-loop containing nucleotide triphosphate hydrolases"/>
    <property type="match status" value="1"/>
</dbReference>